<evidence type="ECO:0000256" key="8">
    <source>
        <dbReference type="ARBA" id="ARBA00093630"/>
    </source>
</evidence>
<dbReference type="GO" id="GO:0071470">
    <property type="term" value="P:cellular response to osmotic stress"/>
    <property type="evidence" value="ECO:0007669"/>
    <property type="project" value="InterPro"/>
</dbReference>
<accession>A0AAW5E3E4</accession>
<feature type="transmembrane region" description="Helical" evidence="10">
    <location>
        <begin position="20"/>
        <end position="40"/>
    </location>
</feature>
<dbReference type="RefSeq" id="WP_240252986.1">
    <property type="nucleotide sequence ID" value="NZ_JAKTTI010000003.1"/>
</dbReference>
<evidence type="ECO:0000259" key="11">
    <source>
        <dbReference type="Pfam" id="PF00924"/>
    </source>
</evidence>
<keyword evidence="13" id="KW-1185">Reference proteome</keyword>
<dbReference type="InterPro" id="IPR010920">
    <property type="entry name" value="LSM_dom_sf"/>
</dbReference>
<dbReference type="InterPro" id="IPR006685">
    <property type="entry name" value="MscS_channel_2nd"/>
</dbReference>
<dbReference type="Pfam" id="PF00924">
    <property type="entry name" value="MS_channel_2nd"/>
    <property type="match status" value="1"/>
</dbReference>
<feature type="transmembrane region" description="Helical" evidence="10">
    <location>
        <begin position="164"/>
        <end position="180"/>
    </location>
</feature>
<sequence length="422" mass="47788">MNFINNQLLKYELDPDLARYLSIVIMILFIAIICFVANLITKKIVIRIITHIVRANQLEWGNIILERQVFRKLSHIVPAIIIYSFSGSFETYESLIEKLAITYIIIAGLMVINSLLNAFNDIYDTFEISKIKPIKGYIQVIKIIVITLGAIVVIANLIGKSPLILLSGFGALSAVLLLVFKDSLLGLVAGVQLAANDMVRVGDWIEMPKYGADGDIIEISLNTVKVQNWDKTITMIPSYALISDSFKNWRGMQNSGGRRIKRSLFIDTTSITFCTEEMIEKFKNILYLSDYIVIKEQEIEEYNTKNEINRSNPVNGRALTNIGVFRSYINNYLQKHPGINQEMTLMVRQLAPNEHGLPLEIYVFTSDISWAVYESVQADIFDHLFAVAPEFGLRLFQNPSGHDLKSIVDGAKEDGMIREVEH</sequence>
<keyword evidence="5 10" id="KW-1133">Transmembrane helix</keyword>
<proteinExistence type="predicted"/>
<evidence type="ECO:0000256" key="7">
    <source>
        <dbReference type="ARBA" id="ARBA00023136"/>
    </source>
</evidence>
<evidence type="ECO:0000256" key="1">
    <source>
        <dbReference type="ARBA" id="ARBA00004429"/>
    </source>
</evidence>
<dbReference type="InterPro" id="IPR023408">
    <property type="entry name" value="MscS_beta-dom_sf"/>
</dbReference>
<feature type="domain" description="Mechanosensitive ion channel MscS" evidence="11">
    <location>
        <begin position="182"/>
        <end position="250"/>
    </location>
</feature>
<evidence type="ECO:0000256" key="6">
    <source>
        <dbReference type="ARBA" id="ARBA00023016"/>
    </source>
</evidence>
<comment type="caution">
    <text evidence="12">The sequence shown here is derived from an EMBL/GenBank/DDBJ whole genome shotgun (WGS) entry which is preliminary data.</text>
</comment>
<dbReference type="InterPro" id="IPR030192">
    <property type="entry name" value="YbdG"/>
</dbReference>
<keyword evidence="6" id="KW-0346">Stress response</keyword>
<name>A0AAW5E3E4_9BACI</name>
<keyword evidence="3" id="KW-0997">Cell inner membrane</keyword>
<keyword evidence="2" id="KW-1003">Cell membrane</keyword>
<feature type="transmembrane region" description="Helical" evidence="10">
    <location>
        <begin position="140"/>
        <end position="158"/>
    </location>
</feature>
<dbReference type="Gene3D" id="2.30.30.60">
    <property type="match status" value="1"/>
</dbReference>
<gene>
    <name evidence="12" type="ORF">MJG50_04185</name>
</gene>
<evidence type="ECO:0000256" key="9">
    <source>
        <dbReference type="ARBA" id="ARBA00093659"/>
    </source>
</evidence>
<evidence type="ECO:0000313" key="12">
    <source>
        <dbReference type="EMBL" id="MCH1624516.1"/>
    </source>
</evidence>
<evidence type="ECO:0000313" key="13">
    <source>
        <dbReference type="Proteomes" id="UP001431131"/>
    </source>
</evidence>
<dbReference type="AlphaFoldDB" id="A0AAW5E3E4"/>
<comment type="subcellular location">
    <subcellularLocation>
        <location evidence="1">Cell inner membrane</location>
        <topology evidence="1">Multi-pass membrane protein</topology>
    </subcellularLocation>
</comment>
<reference evidence="12" key="1">
    <citation type="submission" date="2022-02" db="EMBL/GenBank/DDBJ databases">
        <title>Fredinandcohnia quinoae sp. nov. isolated from Chenopodium quinoa seeds.</title>
        <authorList>
            <person name="Saati-Santamaria Z."/>
            <person name="Flores-Felix J.D."/>
            <person name="Igual J.M."/>
            <person name="Velazquez E."/>
            <person name="Garcia-Fraile P."/>
            <person name="Martinez-Molina E."/>
        </authorList>
    </citation>
    <scope>NUCLEOTIDE SEQUENCE</scope>
    <source>
        <strain evidence="12">SECRCQ15</strain>
    </source>
</reference>
<evidence type="ECO:0000256" key="5">
    <source>
        <dbReference type="ARBA" id="ARBA00022989"/>
    </source>
</evidence>
<dbReference type="SUPFAM" id="SSF50182">
    <property type="entry name" value="Sm-like ribonucleoproteins"/>
    <property type="match status" value="1"/>
</dbReference>
<protein>
    <recommendedName>
        <fullName evidence="8">Mechanosensing system component YbdG</fullName>
    </recommendedName>
    <alternativeName>
        <fullName evidence="9">Mechanosensitive channel homolog YbdG</fullName>
    </alternativeName>
</protein>
<feature type="transmembrane region" description="Helical" evidence="10">
    <location>
        <begin position="101"/>
        <end position="119"/>
    </location>
</feature>
<keyword evidence="7 10" id="KW-0472">Membrane</keyword>
<dbReference type="GO" id="GO:0005886">
    <property type="term" value="C:plasma membrane"/>
    <property type="evidence" value="ECO:0007669"/>
    <property type="project" value="UniProtKB-SubCell"/>
</dbReference>
<dbReference type="PANTHER" id="PTHR30414:SF0">
    <property type="entry name" value="MINICONDUCTANCE MECHANOSENSITIVE CHANNEL YBDG"/>
    <property type="match status" value="1"/>
</dbReference>
<organism evidence="12 13">
    <name type="scientific">Fredinandcohnia quinoae</name>
    <dbReference type="NCBI Taxonomy" id="2918902"/>
    <lineage>
        <taxon>Bacteria</taxon>
        <taxon>Bacillati</taxon>
        <taxon>Bacillota</taxon>
        <taxon>Bacilli</taxon>
        <taxon>Bacillales</taxon>
        <taxon>Bacillaceae</taxon>
        <taxon>Fredinandcohnia</taxon>
    </lineage>
</organism>
<evidence type="ECO:0000256" key="10">
    <source>
        <dbReference type="SAM" id="Phobius"/>
    </source>
</evidence>
<dbReference type="FunFam" id="2.30.30.60:FF:000002">
    <property type="entry name" value="Mechanosensitive ion channel family protein"/>
    <property type="match status" value="1"/>
</dbReference>
<evidence type="ECO:0000256" key="3">
    <source>
        <dbReference type="ARBA" id="ARBA00022519"/>
    </source>
</evidence>
<dbReference type="PANTHER" id="PTHR30414">
    <property type="entry name" value="MINICONDUCTANCE MECHANOSENSITIVE CHANNEL YBDG"/>
    <property type="match status" value="1"/>
</dbReference>
<dbReference type="EMBL" id="JAKTTI010000003">
    <property type="protein sequence ID" value="MCH1624516.1"/>
    <property type="molecule type" value="Genomic_DNA"/>
</dbReference>
<evidence type="ECO:0000256" key="2">
    <source>
        <dbReference type="ARBA" id="ARBA00022475"/>
    </source>
</evidence>
<keyword evidence="4 10" id="KW-0812">Transmembrane</keyword>
<dbReference type="Proteomes" id="UP001431131">
    <property type="component" value="Unassembled WGS sequence"/>
</dbReference>
<evidence type="ECO:0000256" key="4">
    <source>
        <dbReference type="ARBA" id="ARBA00022692"/>
    </source>
</evidence>
<dbReference type="GO" id="GO:0008381">
    <property type="term" value="F:mechanosensitive monoatomic ion channel activity"/>
    <property type="evidence" value="ECO:0007669"/>
    <property type="project" value="InterPro"/>
</dbReference>